<dbReference type="EMBL" id="ASGP02000006">
    <property type="protein sequence ID" value="KAH9501890.1"/>
    <property type="molecule type" value="Genomic_DNA"/>
</dbReference>
<feature type="region of interest" description="Disordered" evidence="6">
    <location>
        <begin position="199"/>
        <end position="218"/>
    </location>
</feature>
<evidence type="ECO:0000313" key="8">
    <source>
        <dbReference type="EMBL" id="KAH7637619.1"/>
    </source>
</evidence>
<comment type="similarity">
    <text evidence="2">Belongs to the meteorin family.</text>
</comment>
<evidence type="ECO:0000256" key="5">
    <source>
        <dbReference type="ARBA" id="ARBA00023157"/>
    </source>
</evidence>
<evidence type="ECO:0000256" key="3">
    <source>
        <dbReference type="ARBA" id="ARBA00022525"/>
    </source>
</evidence>
<dbReference type="GO" id="GO:0005179">
    <property type="term" value="F:hormone activity"/>
    <property type="evidence" value="ECO:0007669"/>
    <property type="project" value="TreeGrafter"/>
</dbReference>
<keyword evidence="4" id="KW-0732">Signal</keyword>
<reference evidence="8" key="2">
    <citation type="submission" date="2020-06" db="EMBL/GenBank/DDBJ databases">
        <authorList>
            <person name="Ji K."/>
            <person name="Li J."/>
        </authorList>
    </citation>
    <scope>NUCLEOTIDE SEQUENCE</scope>
    <source>
        <strain evidence="8">JKM2019</strain>
        <tissue evidence="8">Whole body</tissue>
    </source>
</reference>
<keyword evidence="7" id="KW-0472">Membrane</keyword>
<comment type="subcellular location">
    <subcellularLocation>
        <location evidence="1">Secreted</location>
    </subcellularLocation>
</comment>
<reference evidence="9" key="4">
    <citation type="journal article" date="2022" name="Res Sq">
        <title>Comparative Genomics Reveals Insights into the Divergent Evolution of Astigmatic Mites and Household Pest Adaptations.</title>
        <authorList>
            <person name="Xiong Q."/>
            <person name="Wan A.T.-Y."/>
            <person name="Liu X.-Y."/>
            <person name="Fung C.S.-H."/>
            <person name="Xiao X."/>
            <person name="Malainual N."/>
            <person name="Hou J."/>
            <person name="Wang L."/>
            <person name="Wang M."/>
            <person name="Yang K."/>
            <person name="Cui Y."/>
            <person name="Leung E."/>
            <person name="Nong W."/>
            <person name="Shin S.-K."/>
            <person name="Au S."/>
            <person name="Jeong K.Y."/>
            <person name="Chew F.T."/>
            <person name="Hui J."/>
            <person name="Leung T.F."/>
            <person name="Tungtrongchitr A."/>
            <person name="Zhong N."/>
            <person name="Liu Z."/>
            <person name="Tsui S."/>
        </authorList>
    </citation>
    <scope>NUCLEOTIDE SEQUENCE</scope>
    <source>
        <strain evidence="9">Derf</strain>
        <tissue evidence="9">Whole organism</tissue>
    </source>
</reference>
<keyword evidence="3" id="KW-0964">Secreted</keyword>
<evidence type="ECO:0000256" key="6">
    <source>
        <dbReference type="SAM" id="MobiDB-lite"/>
    </source>
</evidence>
<dbReference type="PANTHER" id="PTHR28593">
    <property type="entry name" value="METEORIN-LIKE PROTEIN"/>
    <property type="match status" value="1"/>
</dbReference>
<dbReference type="AlphaFoldDB" id="A0A922L1Z9"/>
<dbReference type="GO" id="GO:0005615">
    <property type="term" value="C:extracellular space"/>
    <property type="evidence" value="ECO:0007669"/>
    <property type="project" value="TreeGrafter"/>
</dbReference>
<evidence type="ECO:0000256" key="1">
    <source>
        <dbReference type="ARBA" id="ARBA00004613"/>
    </source>
</evidence>
<evidence type="ECO:0000256" key="4">
    <source>
        <dbReference type="ARBA" id="ARBA00022729"/>
    </source>
</evidence>
<feature type="transmembrane region" description="Helical" evidence="7">
    <location>
        <begin position="7"/>
        <end position="26"/>
    </location>
</feature>
<comment type="caution">
    <text evidence="9">The sequence shown here is derived from an EMBL/GenBank/DDBJ whole genome shotgun (WGS) entry which is preliminary data.</text>
</comment>
<reference evidence="9" key="1">
    <citation type="submission" date="2013-05" db="EMBL/GenBank/DDBJ databases">
        <authorList>
            <person name="Yim A.K.Y."/>
            <person name="Chan T.F."/>
            <person name="Ji K.M."/>
            <person name="Liu X.Y."/>
            <person name="Zhou J.W."/>
            <person name="Li R.Q."/>
            <person name="Yang K.Y."/>
            <person name="Li J."/>
            <person name="Li M."/>
            <person name="Law P.T.W."/>
            <person name="Wu Y.L."/>
            <person name="Cai Z.L."/>
            <person name="Qin H."/>
            <person name="Bao Y."/>
            <person name="Leung R.K.K."/>
            <person name="Ng P.K.S."/>
            <person name="Zou J."/>
            <person name="Zhong X.J."/>
            <person name="Ran P.X."/>
            <person name="Zhong N.S."/>
            <person name="Liu Z.G."/>
            <person name="Tsui S.K.W."/>
        </authorList>
    </citation>
    <scope>NUCLEOTIDE SEQUENCE</scope>
    <source>
        <strain evidence="9">Derf</strain>
        <tissue evidence="9">Whole organism</tissue>
    </source>
</reference>
<name>A0A922L1Z9_DERFA</name>
<evidence type="ECO:0000256" key="7">
    <source>
        <dbReference type="SAM" id="Phobius"/>
    </source>
</evidence>
<dbReference type="Proteomes" id="UP000790347">
    <property type="component" value="Unassembled WGS sequence"/>
</dbReference>
<sequence length="353" mass="40750">MDHRILLPLWIFFIVSFIVSSIAITFETIDEYNPIITTDSTINVNHQQHHGYVSDQCDWSGSKSSLLSTLDDNNNGKRLVMPIYLRCSRGQIKWFYPTGGLRVVLKLGTDDSRDFRGCIRIAQNTSRNVRIYIEGKRQLLQIFAADDGQHPDRFRCFVSVNHFIALFIDSSIIDSNISIKYANDPVIFQYDLEEIVSSSSSSSSSSNQSIIDDNDDDPQCITAKTEQCSDDKILDSYCRADFVLTGRIIYYHERIDLNLMEYRIQPFYIHRIPYGQNNTIILSDMDTNSTQQTLILNRPICSNRSMLMFDNIRQLFTGKQILGKYFIECSIGLDQWKRLTNRARHDRTIKCAI</sequence>
<feature type="compositionally biased region" description="Low complexity" evidence="6">
    <location>
        <begin position="199"/>
        <end position="211"/>
    </location>
</feature>
<accession>A0A922L1Z9</accession>
<keyword evidence="10" id="KW-1185">Reference proteome</keyword>
<dbReference type="PANTHER" id="PTHR28593:SF3">
    <property type="entry name" value="METEORIN-LIKE PROTEIN"/>
    <property type="match status" value="1"/>
</dbReference>
<keyword evidence="7" id="KW-0812">Transmembrane</keyword>
<evidence type="ECO:0000313" key="10">
    <source>
        <dbReference type="Proteomes" id="UP000790347"/>
    </source>
</evidence>
<dbReference type="InterPro" id="IPR051998">
    <property type="entry name" value="Meteorin-like"/>
</dbReference>
<evidence type="ECO:0000256" key="2">
    <source>
        <dbReference type="ARBA" id="ARBA00005669"/>
    </source>
</evidence>
<reference evidence="8" key="3">
    <citation type="journal article" date="2021" name="World Allergy Organ. J.">
        <title>Chromosome-level assembly of Dermatophagoides farinae genome and transcriptome reveals two novel allergens Der f 37 and Der f 39.</title>
        <authorList>
            <person name="Chen J."/>
            <person name="Cai Z."/>
            <person name="Fan D."/>
            <person name="Hu J."/>
            <person name="Hou Y."/>
            <person name="He Y."/>
            <person name="Zhang Z."/>
            <person name="Zhao Z."/>
            <person name="Gao P."/>
            <person name="Hu W."/>
            <person name="Sun J."/>
            <person name="Li J."/>
            <person name="Ji K."/>
        </authorList>
    </citation>
    <scope>NUCLEOTIDE SEQUENCE</scope>
    <source>
        <strain evidence="8">JKM2019</strain>
    </source>
</reference>
<keyword evidence="7" id="KW-1133">Transmembrane helix</keyword>
<dbReference type="Proteomes" id="UP000828236">
    <property type="component" value="Unassembled WGS sequence"/>
</dbReference>
<dbReference type="EMBL" id="SDOV01000008">
    <property type="protein sequence ID" value="KAH7637619.1"/>
    <property type="molecule type" value="Genomic_DNA"/>
</dbReference>
<evidence type="ECO:0000313" key="9">
    <source>
        <dbReference type="EMBL" id="KAH9501890.1"/>
    </source>
</evidence>
<organism evidence="9 10">
    <name type="scientific">Dermatophagoides farinae</name>
    <name type="common">American house dust mite</name>
    <dbReference type="NCBI Taxonomy" id="6954"/>
    <lineage>
        <taxon>Eukaryota</taxon>
        <taxon>Metazoa</taxon>
        <taxon>Ecdysozoa</taxon>
        <taxon>Arthropoda</taxon>
        <taxon>Chelicerata</taxon>
        <taxon>Arachnida</taxon>
        <taxon>Acari</taxon>
        <taxon>Acariformes</taxon>
        <taxon>Sarcoptiformes</taxon>
        <taxon>Astigmata</taxon>
        <taxon>Psoroptidia</taxon>
        <taxon>Analgoidea</taxon>
        <taxon>Pyroglyphidae</taxon>
        <taxon>Dermatophagoidinae</taxon>
        <taxon>Dermatophagoides</taxon>
    </lineage>
</organism>
<proteinExistence type="inferred from homology"/>
<protein>
    <submittedName>
        <fullName evidence="9">Uncharacterized protein</fullName>
    </submittedName>
</protein>
<keyword evidence="5" id="KW-1015">Disulfide bond</keyword>
<gene>
    <name evidence="9" type="ORF">DERF_012699</name>
    <name evidence="8" type="ORF">HUG17_8723</name>
</gene>